<dbReference type="AlphaFoldDB" id="A0A1J1JNA2"/>
<sequence>MISQQLCSVTSYQLLSVNSDQLTTIVDQ</sequence>
<reference evidence="1" key="1">
    <citation type="submission" date="2015-09" db="EMBL/GenBank/DDBJ databases">
        <authorList>
            <person name="Jackson K.R."/>
            <person name="Lunt B.L."/>
            <person name="Fisher J.N.B."/>
            <person name="Gardner A.V."/>
            <person name="Bailey M.E."/>
            <person name="Deus L.M."/>
            <person name="Earl A.S."/>
            <person name="Gibby P.D."/>
            <person name="Hartmann K.A."/>
            <person name="Liu J.E."/>
            <person name="Manci A.M."/>
            <person name="Nielsen D.A."/>
            <person name="Solomon M.B."/>
            <person name="Breakwell D.P."/>
            <person name="Burnett S.H."/>
            <person name="Grose J.H."/>
        </authorList>
    </citation>
    <scope>NUCLEOTIDE SEQUENCE</scope>
    <source>
        <strain evidence="1">7805</strain>
    </source>
</reference>
<accession>A0A1J1JNA2</accession>
<protein>
    <submittedName>
        <fullName evidence="1">Uncharacterized protein</fullName>
    </submittedName>
</protein>
<dbReference type="EMBL" id="LO018304">
    <property type="protein sequence ID" value="CUM62201.1"/>
    <property type="molecule type" value="Genomic_DNA"/>
</dbReference>
<evidence type="ECO:0000313" key="1">
    <source>
        <dbReference type="EMBL" id="CUM62201.1"/>
    </source>
</evidence>
<gene>
    <name evidence="1" type="ORF">PLAM_4236</name>
</gene>
<organism evidence="1">
    <name type="scientific">Planktothrix agardhii</name>
    <name type="common">Oscillatoria agardhii</name>
    <dbReference type="NCBI Taxonomy" id="1160"/>
    <lineage>
        <taxon>Bacteria</taxon>
        <taxon>Bacillati</taxon>
        <taxon>Cyanobacteriota</taxon>
        <taxon>Cyanophyceae</taxon>
        <taxon>Oscillatoriophycideae</taxon>
        <taxon>Oscillatoriales</taxon>
        <taxon>Microcoleaceae</taxon>
        <taxon>Planktothrix</taxon>
    </lineage>
</organism>
<proteinExistence type="predicted"/>
<name>A0A1J1JNA2_PLAAG</name>